<dbReference type="GO" id="GO:0016740">
    <property type="term" value="F:transferase activity"/>
    <property type="evidence" value="ECO:0007669"/>
    <property type="project" value="UniProtKB-KW"/>
</dbReference>
<keyword evidence="1" id="KW-0808">Transferase</keyword>
<protein>
    <submittedName>
        <fullName evidence="1">L-seryl-tRNA selenium transferase</fullName>
    </submittedName>
</protein>
<proteinExistence type="predicted"/>
<dbReference type="AlphaFoldDB" id="A0A6S6RVT5"/>
<name>A0A6S6RVT5_9BACT</name>
<dbReference type="InterPro" id="IPR036322">
    <property type="entry name" value="WD40_repeat_dom_sf"/>
</dbReference>
<sequence length="315" mass="36314">MKNIVFLFALLLIGCKQSFNPIVDDKISSIGFLEVLYTDLQSATFDGFALTKNKKYNIEEDEKLIFADGDLQVLTRDFKSIAIKDKNTTISAFNFDTKIISLSVKEDKLAVLFVDNSITLYSIQNKKRLFKESYKEAISGTKDIPKPLFLGSIVIYPTLNGEIVFLDSRNRQIKNQISLSNEDFFNNIIHLELVNDKIIVASRHKVIALNQNYISEYSDEVKKVISTLNKTYILTRDSRIVELNDNLKKIYEKKYEFANFINASMVNNKLYILEKSGFLIDYDNNKTMKLFGEIEGKSFFSNDTLYVEDKSFLFK</sequence>
<accession>A0A6S6RVT5</accession>
<organism evidence="1">
    <name type="scientific">uncultured Campylobacterales bacterium</name>
    <dbReference type="NCBI Taxonomy" id="352960"/>
    <lineage>
        <taxon>Bacteria</taxon>
        <taxon>Pseudomonadati</taxon>
        <taxon>Campylobacterota</taxon>
        <taxon>Epsilonproteobacteria</taxon>
        <taxon>Campylobacterales</taxon>
        <taxon>environmental samples</taxon>
    </lineage>
</organism>
<gene>
    <name evidence="1" type="ORF">HELGO_WM11023</name>
</gene>
<evidence type="ECO:0000313" key="1">
    <source>
        <dbReference type="EMBL" id="CAA6801040.1"/>
    </source>
</evidence>
<dbReference type="EMBL" id="CACVAW010000004">
    <property type="protein sequence ID" value="CAA6801040.1"/>
    <property type="molecule type" value="Genomic_DNA"/>
</dbReference>
<dbReference type="PROSITE" id="PS51257">
    <property type="entry name" value="PROKAR_LIPOPROTEIN"/>
    <property type="match status" value="1"/>
</dbReference>
<reference evidence="1" key="1">
    <citation type="submission" date="2020-01" db="EMBL/GenBank/DDBJ databases">
        <authorList>
            <person name="Meier V. D."/>
            <person name="Meier V D."/>
        </authorList>
    </citation>
    <scope>NUCLEOTIDE SEQUENCE</scope>
    <source>
        <strain evidence="1">HLG_WM_MAG_12</strain>
    </source>
</reference>
<dbReference type="SUPFAM" id="SSF50978">
    <property type="entry name" value="WD40 repeat-like"/>
    <property type="match status" value="1"/>
</dbReference>